<dbReference type="SUPFAM" id="SSF103481">
    <property type="entry name" value="Multidrug resistance efflux transporter EmrE"/>
    <property type="match status" value="2"/>
</dbReference>
<dbReference type="Pfam" id="PF00892">
    <property type="entry name" value="EamA"/>
    <property type="match status" value="2"/>
</dbReference>
<evidence type="ECO:0000256" key="6">
    <source>
        <dbReference type="SAM" id="Phobius"/>
    </source>
</evidence>
<evidence type="ECO:0000256" key="4">
    <source>
        <dbReference type="ARBA" id="ARBA00022989"/>
    </source>
</evidence>
<keyword evidence="3 6" id="KW-0812">Transmembrane</keyword>
<evidence type="ECO:0000313" key="8">
    <source>
        <dbReference type="EMBL" id="EQD31030.1"/>
    </source>
</evidence>
<name>T0ZML8_9ZZZZ</name>
<dbReference type="InterPro" id="IPR037185">
    <property type="entry name" value="EmrE-like"/>
</dbReference>
<proteinExistence type="predicted"/>
<dbReference type="AlphaFoldDB" id="T0ZML8"/>
<keyword evidence="2" id="KW-1003">Cell membrane</keyword>
<feature type="transmembrane region" description="Helical" evidence="6">
    <location>
        <begin position="197"/>
        <end position="220"/>
    </location>
</feature>
<comment type="subcellular location">
    <subcellularLocation>
        <location evidence="1">Cell membrane</location>
        <topology evidence="1">Multi-pass membrane protein</topology>
    </subcellularLocation>
</comment>
<feature type="transmembrane region" description="Helical" evidence="6">
    <location>
        <begin position="52"/>
        <end position="70"/>
    </location>
</feature>
<organism evidence="8">
    <name type="scientific">mine drainage metagenome</name>
    <dbReference type="NCBI Taxonomy" id="410659"/>
    <lineage>
        <taxon>unclassified sequences</taxon>
        <taxon>metagenomes</taxon>
        <taxon>ecological metagenomes</taxon>
    </lineage>
</organism>
<reference evidence="8" key="1">
    <citation type="submission" date="2013-08" db="EMBL/GenBank/DDBJ databases">
        <authorList>
            <person name="Mendez C."/>
            <person name="Richter M."/>
            <person name="Ferrer M."/>
            <person name="Sanchez J."/>
        </authorList>
    </citation>
    <scope>NUCLEOTIDE SEQUENCE</scope>
</reference>
<evidence type="ECO:0000256" key="1">
    <source>
        <dbReference type="ARBA" id="ARBA00004651"/>
    </source>
</evidence>
<feature type="transmembrane region" description="Helical" evidence="6">
    <location>
        <begin position="227"/>
        <end position="247"/>
    </location>
</feature>
<protein>
    <submittedName>
        <fullName evidence="8">Integral membrane protein DUF6</fullName>
    </submittedName>
</protein>
<feature type="transmembrane region" description="Helical" evidence="6">
    <location>
        <begin position="20"/>
        <end position="40"/>
    </location>
</feature>
<feature type="domain" description="EamA" evidence="7">
    <location>
        <begin position="2"/>
        <end position="124"/>
    </location>
</feature>
<feature type="transmembrane region" description="Helical" evidence="6">
    <location>
        <begin position="164"/>
        <end position="185"/>
    </location>
</feature>
<reference evidence="8" key="2">
    <citation type="journal article" date="2014" name="ISME J.">
        <title>Microbial stratification in low pH oxic and suboxic macroscopic growths along an acid mine drainage.</title>
        <authorList>
            <person name="Mendez-Garcia C."/>
            <person name="Mesa V."/>
            <person name="Sprenger R.R."/>
            <person name="Richter M."/>
            <person name="Diez M.S."/>
            <person name="Solano J."/>
            <person name="Bargiela R."/>
            <person name="Golyshina O.V."/>
            <person name="Manteca A."/>
            <person name="Ramos J.L."/>
            <person name="Gallego J.R."/>
            <person name="Llorente I."/>
            <person name="Martins Dos Santos V.A."/>
            <person name="Jensen O.N."/>
            <person name="Pelaez A.I."/>
            <person name="Sanchez J."/>
            <person name="Ferrer M."/>
        </authorList>
    </citation>
    <scope>NUCLEOTIDE SEQUENCE</scope>
</reference>
<dbReference type="PANTHER" id="PTHR32322:SF18">
    <property type="entry name" value="S-ADENOSYLMETHIONINE_S-ADENOSYLHOMOCYSTEINE TRANSPORTER"/>
    <property type="match status" value="1"/>
</dbReference>
<feature type="transmembrane region" description="Helical" evidence="6">
    <location>
        <begin position="135"/>
        <end position="152"/>
    </location>
</feature>
<evidence type="ECO:0000256" key="2">
    <source>
        <dbReference type="ARBA" id="ARBA00022475"/>
    </source>
</evidence>
<dbReference type="InterPro" id="IPR050638">
    <property type="entry name" value="AA-Vitamin_Transporters"/>
</dbReference>
<feature type="transmembrane region" description="Helical" evidence="6">
    <location>
        <begin position="82"/>
        <end position="101"/>
    </location>
</feature>
<feature type="domain" description="EamA" evidence="7">
    <location>
        <begin position="135"/>
        <end position="268"/>
    </location>
</feature>
<sequence length="289" mass="30598">LTLIWSYNWIVMKQALAYSGPFTFSAVRYAGGTAVLFLLLRARRESLAPPPFWPTLGIGLAQTAGFQAMVQRALVSGGAGKTALLAYTMPFWAIALAWPLLGTRPGRWQWLSIALAATGLLLVIAPWQGVGSPRSVLLALAGGLCWALGTVLAKRLFERRSVALLNLSAWQMLHGTVLLVLLAVLVPQPIVRWTPPFIAAVAYNVLLASGLGWALWLLLVQRMPAQVASLTSLAIPVAGVLLAWMILHERPGAWELGGIGLIALALLSVAAPRPGALSAGASGAMVCAC</sequence>
<comment type="caution">
    <text evidence="8">The sequence shown here is derived from an EMBL/GenBank/DDBJ whole genome shotgun (WGS) entry which is preliminary data.</text>
</comment>
<dbReference type="InterPro" id="IPR000620">
    <property type="entry name" value="EamA_dom"/>
</dbReference>
<feature type="transmembrane region" description="Helical" evidence="6">
    <location>
        <begin position="253"/>
        <end position="271"/>
    </location>
</feature>
<accession>T0ZML8</accession>
<dbReference type="EMBL" id="AUZZ01010047">
    <property type="protein sequence ID" value="EQD31030.1"/>
    <property type="molecule type" value="Genomic_DNA"/>
</dbReference>
<feature type="non-terminal residue" evidence="8">
    <location>
        <position position="1"/>
    </location>
</feature>
<evidence type="ECO:0000256" key="3">
    <source>
        <dbReference type="ARBA" id="ARBA00022692"/>
    </source>
</evidence>
<keyword evidence="4 6" id="KW-1133">Transmembrane helix</keyword>
<dbReference type="GO" id="GO:0005886">
    <property type="term" value="C:plasma membrane"/>
    <property type="evidence" value="ECO:0007669"/>
    <property type="project" value="UniProtKB-SubCell"/>
</dbReference>
<dbReference type="PANTHER" id="PTHR32322">
    <property type="entry name" value="INNER MEMBRANE TRANSPORTER"/>
    <property type="match status" value="1"/>
</dbReference>
<evidence type="ECO:0000256" key="5">
    <source>
        <dbReference type="ARBA" id="ARBA00023136"/>
    </source>
</evidence>
<feature type="transmembrane region" description="Helical" evidence="6">
    <location>
        <begin position="108"/>
        <end position="129"/>
    </location>
</feature>
<gene>
    <name evidence="8" type="ORF">B2A_13858</name>
</gene>
<evidence type="ECO:0000259" key="7">
    <source>
        <dbReference type="Pfam" id="PF00892"/>
    </source>
</evidence>
<keyword evidence="5 6" id="KW-0472">Membrane</keyword>